<dbReference type="SUPFAM" id="SSF55486">
    <property type="entry name" value="Metalloproteases ('zincins'), catalytic domain"/>
    <property type="match status" value="1"/>
</dbReference>
<sequence>MKGLGKRWIAGIIVVLGLIGIGLASPVSAQAKAKANFPRKTITYHISSTGSYYRGVWKLAVKNWNHLKVVKLVETSDASAANLVLTTTKTAGKNYAYTSSMSYPTVKDSDSESSSSISTQYFNYKILLSRKMMKWFYFNKTERAGWGSTAIGDILGLNTSKNFESVMNFTTFKEDKPTKYDKKNLKKLYQNLPY</sequence>
<accession>A0AAC8UUL5</accession>
<keyword evidence="2" id="KW-1185">Reference proteome</keyword>
<dbReference type="KEGG" id="lko:ABN16_01075"/>
<reference evidence="1 2" key="1">
    <citation type="submission" date="2015-07" db="EMBL/GenBank/DDBJ databases">
        <title>Lactobacillus korensis/26-25/ whole genome sequencing.</title>
        <authorList>
            <person name="Kim M.K."/>
            <person name="Im W.-T."/>
            <person name="Srinivasan S."/>
            <person name="Lee J.-J."/>
        </authorList>
    </citation>
    <scope>NUCLEOTIDE SEQUENCE [LARGE SCALE GENOMIC DNA]</scope>
    <source>
        <strain evidence="1 2">26-25</strain>
    </source>
</reference>
<organism evidence="1 2">
    <name type="scientific">Levilactobacillus koreensis</name>
    <dbReference type="NCBI Taxonomy" id="637971"/>
    <lineage>
        <taxon>Bacteria</taxon>
        <taxon>Bacillati</taxon>
        <taxon>Bacillota</taxon>
        <taxon>Bacilli</taxon>
        <taxon>Lactobacillales</taxon>
        <taxon>Lactobacillaceae</taxon>
        <taxon>Levilactobacillus</taxon>
    </lineage>
</organism>
<dbReference type="RefSeq" id="WP_048732227.1">
    <property type="nucleotide sequence ID" value="NZ_CP012033.1"/>
</dbReference>
<evidence type="ECO:0000313" key="1">
    <source>
        <dbReference type="EMBL" id="AKP63724.1"/>
    </source>
</evidence>
<dbReference type="AlphaFoldDB" id="A0AAC8UUL5"/>
<gene>
    <name evidence="1" type="ORF">ABN16_01075</name>
</gene>
<dbReference type="EMBL" id="CP012033">
    <property type="protein sequence ID" value="AKP63724.1"/>
    <property type="molecule type" value="Genomic_DNA"/>
</dbReference>
<name>A0AAC8UUL5_9LACO</name>
<dbReference type="Proteomes" id="UP000036000">
    <property type="component" value="Chromosome"/>
</dbReference>
<dbReference type="InterPro" id="IPR024079">
    <property type="entry name" value="MetalloPept_cat_dom_sf"/>
</dbReference>
<evidence type="ECO:0000313" key="2">
    <source>
        <dbReference type="Proteomes" id="UP000036000"/>
    </source>
</evidence>
<dbReference type="Gene3D" id="3.40.390.10">
    <property type="entry name" value="Collagenase (Catalytic Domain)"/>
    <property type="match status" value="1"/>
</dbReference>
<protein>
    <submittedName>
        <fullName evidence="1">Uncharacterized protein</fullName>
    </submittedName>
</protein>
<dbReference type="GO" id="GO:0008237">
    <property type="term" value="F:metallopeptidase activity"/>
    <property type="evidence" value="ECO:0007669"/>
    <property type="project" value="InterPro"/>
</dbReference>
<proteinExistence type="predicted"/>